<proteinExistence type="predicted"/>
<accession>A0ABT2TFW0</accession>
<keyword evidence="2" id="KW-1185">Reference proteome</keyword>
<name>A0ABT2TFW0_9FIRM</name>
<comment type="caution">
    <text evidence="1">The sequence shown here is derived from an EMBL/GenBank/DDBJ whole genome shotgun (WGS) entry which is preliminary data.</text>
</comment>
<reference evidence="1 2" key="1">
    <citation type="journal article" date="2021" name="ISME Commun">
        <title>Automated analysis of genomic sequences facilitates high-throughput and comprehensive description of bacteria.</title>
        <authorList>
            <person name="Hitch T.C.A."/>
        </authorList>
    </citation>
    <scope>NUCLEOTIDE SEQUENCE [LARGE SCALE GENOMIC DNA]</scope>
    <source>
        <strain evidence="1 2">H2_18</strain>
    </source>
</reference>
<protein>
    <submittedName>
        <fullName evidence="1">Uncharacterized protein</fullName>
    </submittedName>
</protein>
<dbReference type="EMBL" id="JAOQJX010000025">
    <property type="protein sequence ID" value="MCU6748554.1"/>
    <property type="molecule type" value="Genomic_DNA"/>
</dbReference>
<gene>
    <name evidence="1" type="ORF">OCV51_12975</name>
</gene>
<evidence type="ECO:0000313" key="1">
    <source>
        <dbReference type="EMBL" id="MCU6748554.1"/>
    </source>
</evidence>
<dbReference type="Proteomes" id="UP001652394">
    <property type="component" value="Unassembled WGS sequence"/>
</dbReference>
<dbReference type="RefSeq" id="WP_162858232.1">
    <property type="nucleotide sequence ID" value="NZ_JAOQJX010000025.1"/>
</dbReference>
<sequence>MIIKSIVVIDKKEVEVKELDDKEAFAESINMRVLLERNYVVEKTA</sequence>
<evidence type="ECO:0000313" key="2">
    <source>
        <dbReference type="Proteomes" id="UP001652394"/>
    </source>
</evidence>
<organism evidence="1 2">
    <name type="scientific">Faecalicatena acetigenes</name>
    <dbReference type="NCBI Taxonomy" id="2981790"/>
    <lineage>
        <taxon>Bacteria</taxon>
        <taxon>Bacillati</taxon>
        <taxon>Bacillota</taxon>
        <taxon>Clostridia</taxon>
        <taxon>Lachnospirales</taxon>
        <taxon>Lachnospiraceae</taxon>
        <taxon>Faecalicatena</taxon>
    </lineage>
</organism>